<comment type="caution">
    <text evidence="1">The sequence shown here is derived from an EMBL/GenBank/DDBJ whole genome shotgun (WGS) entry which is preliminary data.</text>
</comment>
<organism evidence="1">
    <name type="scientific">marine sediment metagenome</name>
    <dbReference type="NCBI Taxonomy" id="412755"/>
    <lineage>
        <taxon>unclassified sequences</taxon>
        <taxon>metagenomes</taxon>
        <taxon>ecological metagenomes</taxon>
    </lineage>
</organism>
<protein>
    <submittedName>
        <fullName evidence="1">Uncharacterized protein</fullName>
    </submittedName>
</protein>
<sequence>MTTTNATPFRTQALAILTVQHGRDLADKISELSDFSSVNISWANIVAVARRFAAGEVNENGDLVALRTLEFELGEFLSQEFIGTRTEAHLIGQTDDEEVWDSTEVPVYSDCGEPVRPLYESLQRFLEVRR</sequence>
<name>A0A0F9PHU4_9ZZZZ</name>
<gene>
    <name evidence="1" type="ORF">LCGC14_0841020</name>
</gene>
<reference evidence="1" key="1">
    <citation type="journal article" date="2015" name="Nature">
        <title>Complex archaea that bridge the gap between prokaryotes and eukaryotes.</title>
        <authorList>
            <person name="Spang A."/>
            <person name="Saw J.H."/>
            <person name="Jorgensen S.L."/>
            <person name="Zaremba-Niedzwiedzka K."/>
            <person name="Martijn J."/>
            <person name="Lind A.E."/>
            <person name="van Eijk R."/>
            <person name="Schleper C."/>
            <person name="Guy L."/>
            <person name="Ettema T.J."/>
        </authorList>
    </citation>
    <scope>NUCLEOTIDE SEQUENCE</scope>
</reference>
<dbReference type="AlphaFoldDB" id="A0A0F9PHU4"/>
<proteinExistence type="predicted"/>
<evidence type="ECO:0000313" key="1">
    <source>
        <dbReference type="EMBL" id="KKN29749.1"/>
    </source>
</evidence>
<dbReference type="EMBL" id="LAZR01002461">
    <property type="protein sequence ID" value="KKN29749.1"/>
    <property type="molecule type" value="Genomic_DNA"/>
</dbReference>
<accession>A0A0F9PHU4</accession>